<evidence type="ECO:0000256" key="16">
    <source>
        <dbReference type="SAM" id="Phobius"/>
    </source>
</evidence>
<keyword evidence="11 14" id="KW-0505">Motor protein</keyword>
<sequence length="598" mass="67008">MRRRRARAYGEDRSGKTTLMTKLQGAEHGKKGRGLEYLYLSVHDEDQDDHTRCNVWILDGDLYHKGLLKFAVSAEFLPETLVIFVADMSRPWTMMESLQKWASVLREHIDKMKIPPEEMRELEWKFVKDFQDYVEPEEGCQGSPQRRGPLTSGPDEENVALPLGDNVLTHNLGIPVLVVCTKCDAVSVLEKEHDYRDEHFDFIQSHLRRFCLQYGAALIYTSVKEEKNLDLLYKYIVHKTYGFHFTTPALVVEKEAVFIPAGWDNEKKIAILHENFTTVKPEDAYEDFIVKPPVRKLVHDKELAAEDEQVFLMKQQSLLAKQPATPTRASESPARGPSGSPRTQGRGGPASVPSADPNIKNNAASEGVLASFFNSLLSKKTGSPGSPGAGGVQGTAKKSGQKTVLTNVQEELDRMTRKPDSMHLHNYFTVTLGVPAWCSYVFFIIATLIFGLFMGLVLVVISECFYLPLPRHLSEGSEQNLRSEEAHKTEQLQDAEEEKDDSNEEENKDSLVDDEEEKEDLGYEEEAEEDEEDSPAAGMDEKRSDAWDQGPLREVQEDEGPGGTEDNAPEQPGPAGAEAAEDTVRQRRSQHADKGPSA</sequence>
<dbReference type="GO" id="GO:0045504">
    <property type="term" value="F:dynein heavy chain binding"/>
    <property type="evidence" value="ECO:0007669"/>
    <property type="project" value="TreeGrafter"/>
</dbReference>
<comment type="function">
    <text evidence="13 14">Acts as one of several non-catalytic accessory components of the cytoplasmic dynein 1 complex that are thought to be involved in linking dynein to cargos and to adapter proteins that regulate dynein function. Cytoplasmic dynein 1 acts as a motor for the intracellular retrograde motility of vesicles and organelles along microtubules. May play a role in binding dynein to membranous organelles or chromosomes.</text>
</comment>
<dbReference type="PANTHER" id="PTHR12688:SF1">
    <property type="entry name" value="CYTOPLASMIC DYNEIN 1 LIGHT INTERMEDIATE CHAIN 2"/>
    <property type="match status" value="1"/>
</dbReference>
<dbReference type="SUPFAM" id="SSF52540">
    <property type="entry name" value="P-loop containing nucleoside triphosphate hydrolases"/>
    <property type="match status" value="1"/>
</dbReference>
<dbReference type="EMBL" id="JAIQCJ010002015">
    <property type="protein sequence ID" value="KAJ8785383.1"/>
    <property type="molecule type" value="Genomic_DNA"/>
</dbReference>
<keyword evidence="18" id="KW-1185">Reference proteome</keyword>
<evidence type="ECO:0000256" key="10">
    <source>
        <dbReference type="ARBA" id="ARBA00023017"/>
    </source>
</evidence>
<feature type="region of interest" description="Disordered" evidence="15">
    <location>
        <begin position="381"/>
        <end position="400"/>
    </location>
</feature>
<evidence type="ECO:0000256" key="14">
    <source>
        <dbReference type="RuleBase" id="RU366047"/>
    </source>
</evidence>
<evidence type="ECO:0000256" key="9">
    <source>
        <dbReference type="ARBA" id="ARBA00022840"/>
    </source>
</evidence>
<dbReference type="AlphaFoldDB" id="A0AB34H1R3"/>
<comment type="subcellular location">
    <subcellularLocation>
        <location evidence="1 14">Cytoplasm</location>
        <location evidence="1 14">Cytoskeleton</location>
    </subcellularLocation>
</comment>
<keyword evidence="8 14" id="KW-0547">Nucleotide-binding</keyword>
<evidence type="ECO:0000256" key="1">
    <source>
        <dbReference type="ARBA" id="ARBA00004245"/>
    </source>
</evidence>
<proteinExistence type="inferred from homology"/>
<evidence type="ECO:0000313" key="17">
    <source>
        <dbReference type="EMBL" id="KAJ8785383.1"/>
    </source>
</evidence>
<feature type="compositionally biased region" description="Low complexity" evidence="15">
    <location>
        <begin position="569"/>
        <end position="578"/>
    </location>
</feature>
<dbReference type="PANTHER" id="PTHR12688">
    <property type="entry name" value="DYNEIN LIGHT INTERMEDIATE CHAIN"/>
    <property type="match status" value="1"/>
</dbReference>
<keyword evidence="4" id="KW-0488">Methylation</keyword>
<dbReference type="Gene3D" id="3.40.50.300">
    <property type="entry name" value="P-loop containing nucleotide triphosphate hydrolases"/>
    <property type="match status" value="1"/>
</dbReference>
<keyword evidence="10 14" id="KW-0243">Dynein</keyword>
<evidence type="ECO:0000256" key="8">
    <source>
        <dbReference type="ARBA" id="ARBA00022741"/>
    </source>
</evidence>
<feature type="compositionally biased region" description="Basic and acidic residues" evidence="15">
    <location>
        <begin position="481"/>
        <end position="491"/>
    </location>
</feature>
<feature type="compositionally biased region" description="Polar residues" evidence="15">
    <location>
        <begin position="320"/>
        <end position="330"/>
    </location>
</feature>
<dbReference type="InterPro" id="IPR008467">
    <property type="entry name" value="Dynein1_light_intermed_chain"/>
</dbReference>
<protein>
    <recommendedName>
        <fullName evidence="14">Dynein light intermediate chain</fullName>
    </recommendedName>
</protein>
<dbReference type="InterPro" id="IPR022780">
    <property type="entry name" value="Dynein_light_int_chain"/>
</dbReference>
<reference evidence="17 18" key="1">
    <citation type="submission" date="2022-11" db="EMBL/GenBank/DDBJ databases">
        <title>Whole genome sequence of Eschrichtius robustus ER-17-0199.</title>
        <authorList>
            <person name="Bruniche-Olsen A."/>
            <person name="Black A.N."/>
            <person name="Fields C.J."/>
            <person name="Walden K."/>
            <person name="Dewoody J.A."/>
        </authorList>
    </citation>
    <scope>NUCLEOTIDE SEQUENCE [LARGE SCALE GENOMIC DNA]</scope>
    <source>
        <strain evidence="17">ER-17-0199</strain>
        <tissue evidence="17">Blubber</tissue>
    </source>
</reference>
<accession>A0AB34H1R3</accession>
<evidence type="ECO:0000256" key="7">
    <source>
        <dbReference type="ARBA" id="ARBA00022701"/>
    </source>
</evidence>
<keyword evidence="16" id="KW-0472">Membrane</keyword>
<dbReference type="GO" id="GO:0000226">
    <property type="term" value="P:microtubule cytoskeleton organization"/>
    <property type="evidence" value="ECO:0007669"/>
    <property type="project" value="TreeGrafter"/>
</dbReference>
<organism evidence="17 18">
    <name type="scientific">Eschrichtius robustus</name>
    <name type="common">California gray whale</name>
    <name type="synonym">Eschrichtius gibbosus</name>
    <dbReference type="NCBI Taxonomy" id="9764"/>
    <lineage>
        <taxon>Eukaryota</taxon>
        <taxon>Metazoa</taxon>
        <taxon>Chordata</taxon>
        <taxon>Craniata</taxon>
        <taxon>Vertebrata</taxon>
        <taxon>Euteleostomi</taxon>
        <taxon>Mammalia</taxon>
        <taxon>Eutheria</taxon>
        <taxon>Laurasiatheria</taxon>
        <taxon>Artiodactyla</taxon>
        <taxon>Whippomorpha</taxon>
        <taxon>Cetacea</taxon>
        <taxon>Mysticeti</taxon>
        <taxon>Eschrichtiidae</taxon>
        <taxon>Eschrichtius</taxon>
    </lineage>
</organism>
<evidence type="ECO:0000256" key="11">
    <source>
        <dbReference type="ARBA" id="ARBA00023175"/>
    </source>
</evidence>
<feature type="region of interest" description="Disordered" evidence="15">
    <location>
        <begin position="136"/>
        <end position="155"/>
    </location>
</feature>
<dbReference type="Proteomes" id="UP001159641">
    <property type="component" value="Unassembled WGS sequence"/>
</dbReference>
<comment type="caution">
    <text evidence="17">The sequence shown here is derived from an EMBL/GenBank/DDBJ whole genome shotgun (WGS) entry which is preliminary data.</text>
</comment>
<keyword evidence="9 14" id="KW-0067">ATP-binding</keyword>
<dbReference type="CDD" id="cd00882">
    <property type="entry name" value="Ras_like_GTPase"/>
    <property type="match status" value="1"/>
</dbReference>
<keyword evidence="5 14" id="KW-0963">Cytoplasm</keyword>
<dbReference type="Pfam" id="PF05783">
    <property type="entry name" value="DLIC"/>
    <property type="match status" value="1"/>
</dbReference>
<dbReference type="GO" id="GO:0005868">
    <property type="term" value="C:cytoplasmic dynein complex"/>
    <property type="evidence" value="ECO:0007669"/>
    <property type="project" value="UniProtKB-UniRule"/>
</dbReference>
<comment type="subunit">
    <text evidence="14">Homodimer. The cytoplasmic dynein 1 complex consists of two catalytic heavy chains (HCs) and a number of non-catalytic subunits presented by intermediate chains (ICs).</text>
</comment>
<keyword evidence="7 14" id="KW-0493">Microtubule</keyword>
<keyword evidence="12 14" id="KW-0206">Cytoskeleton</keyword>
<evidence type="ECO:0000313" key="18">
    <source>
        <dbReference type="Proteomes" id="UP001159641"/>
    </source>
</evidence>
<evidence type="ECO:0000256" key="3">
    <source>
        <dbReference type="ARBA" id="ARBA00022448"/>
    </source>
</evidence>
<feature type="region of interest" description="Disordered" evidence="15">
    <location>
        <begin position="320"/>
        <end position="360"/>
    </location>
</feature>
<keyword evidence="16" id="KW-1133">Transmembrane helix</keyword>
<dbReference type="GO" id="GO:0005813">
    <property type="term" value="C:centrosome"/>
    <property type="evidence" value="ECO:0007669"/>
    <property type="project" value="TreeGrafter"/>
</dbReference>
<keyword evidence="6" id="KW-0597">Phosphoprotein</keyword>
<dbReference type="InterPro" id="IPR027417">
    <property type="entry name" value="P-loop_NTPase"/>
</dbReference>
<feature type="compositionally biased region" description="Acidic residues" evidence="15">
    <location>
        <begin position="493"/>
        <end position="534"/>
    </location>
</feature>
<feature type="transmembrane region" description="Helical" evidence="16">
    <location>
        <begin position="449"/>
        <end position="469"/>
    </location>
</feature>
<dbReference type="GO" id="GO:0005874">
    <property type="term" value="C:microtubule"/>
    <property type="evidence" value="ECO:0007669"/>
    <property type="project" value="UniProtKB-KW"/>
</dbReference>
<gene>
    <name evidence="17" type="ORF">J1605_007330</name>
</gene>
<feature type="compositionally biased region" description="Basic and acidic residues" evidence="15">
    <location>
        <begin position="582"/>
        <end position="598"/>
    </location>
</feature>
<name>A0AB34H1R3_ESCRO</name>
<evidence type="ECO:0000256" key="13">
    <source>
        <dbReference type="ARBA" id="ARBA00037133"/>
    </source>
</evidence>
<evidence type="ECO:0000256" key="4">
    <source>
        <dbReference type="ARBA" id="ARBA00022481"/>
    </source>
</evidence>
<feature type="region of interest" description="Disordered" evidence="15">
    <location>
        <begin position="476"/>
        <end position="598"/>
    </location>
</feature>
<evidence type="ECO:0000256" key="15">
    <source>
        <dbReference type="SAM" id="MobiDB-lite"/>
    </source>
</evidence>
<keyword evidence="16" id="KW-0812">Transmembrane</keyword>
<evidence type="ECO:0000256" key="5">
    <source>
        <dbReference type="ARBA" id="ARBA00022490"/>
    </source>
</evidence>
<evidence type="ECO:0000256" key="6">
    <source>
        <dbReference type="ARBA" id="ARBA00022553"/>
    </source>
</evidence>
<evidence type="ECO:0000256" key="2">
    <source>
        <dbReference type="ARBA" id="ARBA00006831"/>
    </source>
</evidence>
<dbReference type="GO" id="GO:0005524">
    <property type="term" value="F:ATP binding"/>
    <property type="evidence" value="ECO:0007669"/>
    <property type="project" value="UniProtKB-KW"/>
</dbReference>
<dbReference type="GO" id="GO:0007018">
    <property type="term" value="P:microtubule-based movement"/>
    <property type="evidence" value="ECO:0007669"/>
    <property type="project" value="InterPro"/>
</dbReference>
<comment type="similarity">
    <text evidence="2 14">Belongs to the dynein light intermediate chain family.</text>
</comment>
<keyword evidence="3 14" id="KW-0813">Transport</keyword>
<evidence type="ECO:0000256" key="12">
    <source>
        <dbReference type="ARBA" id="ARBA00023212"/>
    </source>
</evidence>